<dbReference type="GO" id="GO:0012505">
    <property type="term" value="C:endomembrane system"/>
    <property type="evidence" value="ECO:0007669"/>
    <property type="project" value="UniProtKB-ARBA"/>
</dbReference>
<dbReference type="RefSeq" id="XP_067695787.1">
    <property type="nucleotide sequence ID" value="XM_067839297.1"/>
</dbReference>
<dbReference type="GO" id="GO:0015031">
    <property type="term" value="P:protein transport"/>
    <property type="evidence" value="ECO:0007669"/>
    <property type="project" value="UniProtKB-KW"/>
</dbReference>
<proteinExistence type="inferred from homology"/>
<feature type="transmembrane region" description="Helical" evidence="8">
    <location>
        <begin position="41"/>
        <end position="60"/>
    </location>
</feature>
<accession>A0A836HLJ0</accession>
<sequence length="164" mass="17545">MDKVTSIITVATNGGTLDAAAGTDSEESLCPSLNFKQRVQGCLGCAALGALLLVLSWVTVLLADYVFFGILFTLSSLMCLGSTLFLAGPSRQLKSMFSEGRWIATTVYIITMVLTILCAVLLHSALLTILACIVQFLALAWYILSYIPFARDIVKGALSRGLSL</sequence>
<feature type="transmembrane region" description="Helical" evidence="8">
    <location>
        <begin position="100"/>
        <end position="122"/>
    </location>
</feature>
<organism evidence="9 10">
    <name type="scientific">Leishmania enriettii</name>
    <dbReference type="NCBI Taxonomy" id="5663"/>
    <lineage>
        <taxon>Eukaryota</taxon>
        <taxon>Discoba</taxon>
        <taxon>Euglenozoa</taxon>
        <taxon>Kinetoplastea</taxon>
        <taxon>Metakinetoplastina</taxon>
        <taxon>Trypanosomatida</taxon>
        <taxon>Trypanosomatidae</taxon>
        <taxon>Leishmaniinae</taxon>
        <taxon>Leishmania</taxon>
    </lineage>
</organism>
<dbReference type="PANTHER" id="PTHR23137:SF6">
    <property type="entry name" value="VESICLE TRANSPORT PROTEIN"/>
    <property type="match status" value="1"/>
</dbReference>
<evidence type="ECO:0000256" key="2">
    <source>
        <dbReference type="ARBA" id="ARBA00022448"/>
    </source>
</evidence>
<protein>
    <recommendedName>
        <fullName evidence="8">Vesicle transport protein</fullName>
    </recommendedName>
</protein>
<comment type="subcellular location">
    <subcellularLocation>
        <location evidence="1 8">Membrane</location>
        <topology evidence="1 8">Multi-pass membrane protein</topology>
    </subcellularLocation>
</comment>
<dbReference type="GeneID" id="94174807"/>
<evidence type="ECO:0000256" key="3">
    <source>
        <dbReference type="ARBA" id="ARBA00022692"/>
    </source>
</evidence>
<evidence type="ECO:0000256" key="7">
    <source>
        <dbReference type="ARBA" id="ARBA00025800"/>
    </source>
</evidence>
<keyword evidence="3 8" id="KW-0812">Transmembrane</keyword>
<dbReference type="GO" id="GO:0005737">
    <property type="term" value="C:cytoplasm"/>
    <property type="evidence" value="ECO:0007669"/>
    <property type="project" value="UniProtKB-ARBA"/>
</dbReference>
<evidence type="ECO:0000256" key="1">
    <source>
        <dbReference type="ARBA" id="ARBA00004141"/>
    </source>
</evidence>
<dbReference type="KEGG" id="lenr:94174807"/>
<dbReference type="GO" id="GO:0016192">
    <property type="term" value="P:vesicle-mediated transport"/>
    <property type="evidence" value="ECO:0007669"/>
    <property type="project" value="InterPro"/>
</dbReference>
<comment type="function">
    <text evidence="8">May be involved in fusion of retrograde transport vesicles derived from an endocytic compartment with the Golgi complex.</text>
</comment>
<keyword evidence="5 8" id="KW-1133">Transmembrane helix</keyword>
<evidence type="ECO:0000313" key="10">
    <source>
        <dbReference type="Proteomes" id="UP000674179"/>
    </source>
</evidence>
<feature type="transmembrane region" description="Helical" evidence="8">
    <location>
        <begin position="128"/>
        <end position="150"/>
    </location>
</feature>
<comment type="caution">
    <text evidence="9">The sequence shown here is derived from an EMBL/GenBank/DDBJ whole genome shotgun (WGS) entry which is preliminary data.</text>
</comment>
<dbReference type="Proteomes" id="UP000674179">
    <property type="component" value="Chromosome 5"/>
</dbReference>
<gene>
    <name evidence="9" type="ORF">CUR178_07656</name>
</gene>
<feature type="transmembrane region" description="Helical" evidence="8">
    <location>
        <begin position="66"/>
        <end position="88"/>
    </location>
</feature>
<evidence type="ECO:0000256" key="5">
    <source>
        <dbReference type="ARBA" id="ARBA00022989"/>
    </source>
</evidence>
<reference evidence="9 10" key="1">
    <citation type="submission" date="2021-02" db="EMBL/GenBank/DDBJ databases">
        <title>Leishmania (Mundinia) enrietti genome sequencing and assembly.</title>
        <authorList>
            <person name="Almutairi H."/>
            <person name="Gatherer D."/>
        </authorList>
    </citation>
    <scope>NUCLEOTIDE SEQUENCE [LARGE SCALE GENOMIC DNA]</scope>
    <source>
        <strain evidence="9">CUR178</strain>
    </source>
</reference>
<dbReference type="Pfam" id="PF04178">
    <property type="entry name" value="Got1"/>
    <property type="match status" value="1"/>
</dbReference>
<dbReference type="PANTHER" id="PTHR23137">
    <property type="entry name" value="VESICLE TRANSPORT PROTEIN-RELATED"/>
    <property type="match status" value="1"/>
</dbReference>
<comment type="similarity">
    <text evidence="7 8">Belongs to the SFT2 family.</text>
</comment>
<dbReference type="OrthoDB" id="73614at2759"/>
<keyword evidence="10" id="KW-1185">Reference proteome</keyword>
<dbReference type="EMBL" id="JAFHKP010000005">
    <property type="protein sequence ID" value="KAG5486345.1"/>
    <property type="molecule type" value="Genomic_DNA"/>
</dbReference>
<dbReference type="GO" id="GO:0016020">
    <property type="term" value="C:membrane"/>
    <property type="evidence" value="ECO:0007669"/>
    <property type="project" value="UniProtKB-SubCell"/>
</dbReference>
<dbReference type="AlphaFoldDB" id="A0A836HLJ0"/>
<dbReference type="InterPro" id="IPR007305">
    <property type="entry name" value="Vesicle_transpt_Got1/SFT2"/>
</dbReference>
<evidence type="ECO:0000313" key="9">
    <source>
        <dbReference type="EMBL" id="KAG5486345.1"/>
    </source>
</evidence>
<evidence type="ECO:0000256" key="4">
    <source>
        <dbReference type="ARBA" id="ARBA00022927"/>
    </source>
</evidence>
<name>A0A836HLJ0_LEIEN</name>
<evidence type="ECO:0000256" key="8">
    <source>
        <dbReference type="RuleBase" id="RU363111"/>
    </source>
</evidence>
<dbReference type="InterPro" id="IPR011691">
    <property type="entry name" value="Vesicle_transpt_SFT2"/>
</dbReference>
<keyword evidence="6 8" id="KW-0472">Membrane</keyword>
<keyword evidence="4 8" id="KW-0653">Protein transport</keyword>
<evidence type="ECO:0000256" key="6">
    <source>
        <dbReference type="ARBA" id="ARBA00023136"/>
    </source>
</evidence>
<keyword evidence="2 8" id="KW-0813">Transport</keyword>